<dbReference type="EMBL" id="AEJB01000126">
    <property type="protein sequence ID" value="ELP69728.1"/>
    <property type="molecule type" value="Genomic_DNA"/>
</dbReference>
<dbReference type="AlphaFoldDB" id="L7FEB7"/>
<name>L7FEB7_STRT8</name>
<dbReference type="Proteomes" id="UP000010931">
    <property type="component" value="Unassembled WGS sequence"/>
</dbReference>
<comment type="caution">
    <text evidence="1">The sequence shown here is derived from an EMBL/GenBank/DDBJ whole genome shotgun (WGS) entry which is preliminary data.</text>
</comment>
<protein>
    <submittedName>
        <fullName evidence="1">Uncharacterized protein</fullName>
    </submittedName>
</protein>
<sequence>MRCSAPVPLKVVAPARAWLCAWCLVPGAWCLVPGAGRGGSGAVFGAAEVT</sequence>
<reference evidence="1 2" key="1">
    <citation type="journal article" date="2011" name="Plasmid">
        <title>Streptomyces turgidiscabies Car8 contains a modular pathogenicity island that shares virulence genes with other actinobacterial plant pathogens.</title>
        <authorList>
            <person name="Huguet-Tapia J.C."/>
            <person name="Badger J.H."/>
            <person name="Loria R."/>
            <person name="Pettis G.S."/>
        </authorList>
    </citation>
    <scope>NUCLEOTIDE SEQUENCE [LARGE SCALE GENOMIC DNA]</scope>
    <source>
        <strain evidence="1 2">Car8</strain>
    </source>
</reference>
<accession>L7FEB7</accession>
<proteinExistence type="predicted"/>
<evidence type="ECO:0000313" key="2">
    <source>
        <dbReference type="Proteomes" id="UP000010931"/>
    </source>
</evidence>
<evidence type="ECO:0000313" key="1">
    <source>
        <dbReference type="EMBL" id="ELP69728.1"/>
    </source>
</evidence>
<keyword evidence="2" id="KW-1185">Reference proteome</keyword>
<organism evidence="1 2">
    <name type="scientific">Streptomyces turgidiscabies (strain Car8)</name>
    <dbReference type="NCBI Taxonomy" id="698760"/>
    <lineage>
        <taxon>Bacteria</taxon>
        <taxon>Bacillati</taxon>
        <taxon>Actinomycetota</taxon>
        <taxon>Actinomycetes</taxon>
        <taxon>Kitasatosporales</taxon>
        <taxon>Streptomycetaceae</taxon>
        <taxon>Streptomyces</taxon>
    </lineage>
</organism>
<gene>
    <name evidence="1" type="ORF">STRTUCAR8_09087</name>
</gene>